<comment type="cofactor">
    <cofactor evidence="1 9">
        <name>Mg(2+)</name>
        <dbReference type="ChEBI" id="CHEBI:18420"/>
    </cofactor>
</comment>
<dbReference type="PRINTS" id="PR00326">
    <property type="entry name" value="GTP1OBG"/>
</dbReference>
<dbReference type="InterPro" id="IPR006169">
    <property type="entry name" value="GTP1_OBG_dom"/>
</dbReference>
<dbReference type="InterPro" id="IPR006073">
    <property type="entry name" value="GTP-bd"/>
</dbReference>
<feature type="binding site" evidence="9">
    <location>
        <begin position="168"/>
        <end position="175"/>
    </location>
    <ligand>
        <name>GTP</name>
        <dbReference type="ChEBI" id="CHEBI:37565"/>
    </ligand>
</feature>
<dbReference type="GO" id="GO:0005525">
    <property type="term" value="F:GTP binding"/>
    <property type="evidence" value="ECO:0007669"/>
    <property type="project" value="UniProtKB-UniRule"/>
</dbReference>
<dbReference type="InterPro" id="IPR005225">
    <property type="entry name" value="Small_GTP-bd"/>
</dbReference>
<feature type="domain" description="OBG-type G" evidence="10">
    <location>
        <begin position="162"/>
        <end position="333"/>
    </location>
</feature>
<evidence type="ECO:0000256" key="9">
    <source>
        <dbReference type="HAMAP-Rule" id="MF_01454"/>
    </source>
</evidence>
<accession>A0AA45C4P2</accession>
<evidence type="ECO:0000256" key="4">
    <source>
        <dbReference type="ARBA" id="ARBA00022723"/>
    </source>
</evidence>
<keyword evidence="8 9" id="KW-0342">GTP-binding</keyword>
<dbReference type="PANTHER" id="PTHR11702:SF31">
    <property type="entry name" value="MITOCHONDRIAL RIBOSOME-ASSOCIATED GTPASE 2"/>
    <property type="match status" value="1"/>
</dbReference>
<comment type="function">
    <text evidence="9">An essential GTPase which binds GTP, GDP and possibly (p)ppGpp with moderate affinity, with high nucleotide exchange rates and a fairly low GTP hydrolysis rate. Plays a role in control of the cell cycle, stress response, ribosome biogenesis and in those bacteria that undergo differentiation, in morphogenesis control.</text>
</comment>
<feature type="binding site" evidence="9">
    <location>
        <begin position="215"/>
        <end position="218"/>
    </location>
    <ligand>
        <name>GTP</name>
        <dbReference type="ChEBI" id="CHEBI:37565"/>
    </ligand>
</feature>
<comment type="similarity">
    <text evidence="2 9">Belongs to the TRAFAC class OBG-HflX-like GTPase superfamily. OBG GTPase family.</text>
</comment>
<dbReference type="NCBIfam" id="TIGR00231">
    <property type="entry name" value="small_GTP"/>
    <property type="match status" value="1"/>
</dbReference>
<evidence type="ECO:0000256" key="3">
    <source>
        <dbReference type="ARBA" id="ARBA00022490"/>
    </source>
</evidence>
<dbReference type="GO" id="GO:0000287">
    <property type="term" value="F:magnesium ion binding"/>
    <property type="evidence" value="ECO:0007669"/>
    <property type="project" value="InterPro"/>
</dbReference>
<dbReference type="PROSITE" id="PS00905">
    <property type="entry name" value="GTP1_OBG"/>
    <property type="match status" value="1"/>
</dbReference>
<keyword evidence="3 9" id="KW-0963">Cytoplasm</keyword>
<evidence type="ECO:0000259" key="12">
    <source>
        <dbReference type="PROSITE" id="PS51883"/>
    </source>
</evidence>
<keyword evidence="14" id="KW-1185">Reference proteome</keyword>
<dbReference type="Proteomes" id="UP000245921">
    <property type="component" value="Unassembled WGS sequence"/>
</dbReference>
<feature type="binding site" evidence="9">
    <location>
        <begin position="314"/>
        <end position="316"/>
    </location>
    <ligand>
        <name>GTP</name>
        <dbReference type="ChEBI" id="CHEBI:37565"/>
    </ligand>
</feature>
<reference evidence="13 14" key="1">
    <citation type="submission" date="2018-05" db="EMBL/GenBank/DDBJ databases">
        <title>Genomic Encyclopedia of Type Strains, Phase IV (KMG-IV): sequencing the most valuable type-strain genomes for metagenomic binning, comparative biology and taxonomic classification.</title>
        <authorList>
            <person name="Goeker M."/>
        </authorList>
    </citation>
    <scope>NUCLEOTIDE SEQUENCE [LARGE SCALE GENOMIC DNA]</scope>
    <source>
        <strain evidence="13 14">DSM 24906</strain>
    </source>
</reference>
<dbReference type="Pfam" id="PF01018">
    <property type="entry name" value="GTP1_OBG"/>
    <property type="match status" value="1"/>
</dbReference>
<evidence type="ECO:0000256" key="8">
    <source>
        <dbReference type="ARBA" id="ARBA00023134"/>
    </source>
</evidence>
<feature type="domain" description="Obg" evidence="12">
    <location>
        <begin position="3"/>
        <end position="161"/>
    </location>
</feature>
<dbReference type="RefSeq" id="WP_109606448.1">
    <property type="nucleotide sequence ID" value="NZ_JAMHJO010000006.1"/>
</dbReference>
<dbReference type="NCBIfam" id="TIGR02729">
    <property type="entry name" value="Obg_CgtA"/>
    <property type="match status" value="1"/>
</dbReference>
<dbReference type="Gene3D" id="3.40.50.300">
    <property type="entry name" value="P-loop containing nucleotide triphosphate hydrolases"/>
    <property type="match status" value="1"/>
</dbReference>
<dbReference type="InterPro" id="IPR036726">
    <property type="entry name" value="GTP1_OBG_dom_sf"/>
</dbReference>
<evidence type="ECO:0000256" key="5">
    <source>
        <dbReference type="ARBA" id="ARBA00022741"/>
    </source>
</evidence>
<feature type="binding site" evidence="9">
    <location>
        <begin position="285"/>
        <end position="288"/>
    </location>
    <ligand>
        <name>GTP</name>
        <dbReference type="ChEBI" id="CHEBI:37565"/>
    </ligand>
</feature>
<keyword evidence="7 9" id="KW-0460">Magnesium</keyword>
<proteinExistence type="inferred from homology"/>
<comment type="subcellular location">
    <subcellularLocation>
        <location evidence="9">Cytoplasm</location>
    </subcellularLocation>
</comment>
<dbReference type="PROSITE" id="PS51710">
    <property type="entry name" value="G_OBG"/>
    <property type="match status" value="1"/>
</dbReference>
<dbReference type="GO" id="GO:0005737">
    <property type="term" value="C:cytoplasm"/>
    <property type="evidence" value="ECO:0007669"/>
    <property type="project" value="UniProtKB-SubCell"/>
</dbReference>
<dbReference type="Pfam" id="PF09269">
    <property type="entry name" value="DUF1967"/>
    <property type="match status" value="1"/>
</dbReference>
<dbReference type="GO" id="GO:0042254">
    <property type="term" value="P:ribosome biogenesis"/>
    <property type="evidence" value="ECO:0007669"/>
    <property type="project" value="UniProtKB-UniRule"/>
</dbReference>
<dbReference type="NCBIfam" id="NF008955">
    <property type="entry name" value="PRK12297.1"/>
    <property type="match status" value="1"/>
</dbReference>
<evidence type="ECO:0000313" key="14">
    <source>
        <dbReference type="Proteomes" id="UP000245921"/>
    </source>
</evidence>
<dbReference type="GO" id="GO:0003924">
    <property type="term" value="F:GTPase activity"/>
    <property type="evidence" value="ECO:0007669"/>
    <property type="project" value="UniProtKB-UniRule"/>
</dbReference>
<gene>
    <name evidence="9" type="primary">obg</name>
    <name evidence="13" type="ORF">C7380_1275</name>
</gene>
<dbReference type="FunFam" id="2.70.210.12:FF:000001">
    <property type="entry name" value="GTPase Obg"/>
    <property type="match status" value="1"/>
</dbReference>
<dbReference type="EC" id="3.6.5.-" evidence="9"/>
<dbReference type="InterPro" id="IPR045086">
    <property type="entry name" value="OBG_GTPase"/>
</dbReference>
<organism evidence="13 14">
    <name type="scientific">Oceanotoga teriensis</name>
    <dbReference type="NCBI Taxonomy" id="515440"/>
    <lineage>
        <taxon>Bacteria</taxon>
        <taxon>Thermotogati</taxon>
        <taxon>Thermotogota</taxon>
        <taxon>Thermotogae</taxon>
        <taxon>Petrotogales</taxon>
        <taxon>Petrotogaceae</taxon>
        <taxon>Oceanotoga</taxon>
    </lineage>
</organism>
<dbReference type="InterPro" id="IPR036346">
    <property type="entry name" value="GTP-bd_prot_GTP1/OBG_C_sf"/>
</dbReference>
<dbReference type="SUPFAM" id="SSF102741">
    <property type="entry name" value="Obg GTP-binding protein C-terminal domain"/>
    <property type="match status" value="1"/>
</dbReference>
<dbReference type="InterPro" id="IPR031167">
    <property type="entry name" value="G_OBG"/>
</dbReference>
<evidence type="ECO:0000259" key="10">
    <source>
        <dbReference type="PROSITE" id="PS51710"/>
    </source>
</evidence>
<dbReference type="NCBIfam" id="NF008956">
    <property type="entry name" value="PRK12299.1"/>
    <property type="match status" value="1"/>
</dbReference>
<dbReference type="SUPFAM" id="SSF82051">
    <property type="entry name" value="Obg GTP-binding protein N-terminal domain"/>
    <property type="match status" value="1"/>
</dbReference>
<keyword evidence="4 9" id="KW-0479">Metal-binding</keyword>
<dbReference type="InterPro" id="IPR027417">
    <property type="entry name" value="P-loop_NTPase"/>
</dbReference>
<keyword evidence="5 9" id="KW-0547">Nucleotide-binding</keyword>
<dbReference type="HAMAP" id="MF_01454">
    <property type="entry name" value="GTPase_Obg"/>
    <property type="match status" value="1"/>
</dbReference>
<dbReference type="SUPFAM" id="SSF52540">
    <property type="entry name" value="P-loop containing nucleoside triphosphate hydrolases"/>
    <property type="match status" value="1"/>
</dbReference>
<dbReference type="Gene3D" id="3.30.300.350">
    <property type="entry name" value="GTP-binding protein OBG, C-terminal domain"/>
    <property type="match status" value="1"/>
</dbReference>
<keyword evidence="6 9" id="KW-0378">Hydrolase</keyword>
<evidence type="ECO:0000256" key="6">
    <source>
        <dbReference type="ARBA" id="ARBA00022801"/>
    </source>
</evidence>
<feature type="domain" description="OCT" evidence="11">
    <location>
        <begin position="363"/>
        <end position="441"/>
    </location>
</feature>
<evidence type="ECO:0000256" key="7">
    <source>
        <dbReference type="ARBA" id="ARBA00022842"/>
    </source>
</evidence>
<dbReference type="CDD" id="cd01898">
    <property type="entry name" value="Obg"/>
    <property type="match status" value="1"/>
</dbReference>
<dbReference type="PANTHER" id="PTHR11702">
    <property type="entry name" value="DEVELOPMENTALLY REGULATED GTP-BINDING PROTEIN-RELATED"/>
    <property type="match status" value="1"/>
</dbReference>
<protein>
    <recommendedName>
        <fullName evidence="9">GTPase Obg</fullName>
        <ecNumber evidence="9">3.6.5.-</ecNumber>
    </recommendedName>
    <alternativeName>
        <fullName evidence="9">GTP-binding protein Obg</fullName>
    </alternativeName>
</protein>
<dbReference type="Pfam" id="PF01926">
    <property type="entry name" value="MMR_HSR1"/>
    <property type="match status" value="1"/>
</dbReference>
<dbReference type="InterPro" id="IPR015349">
    <property type="entry name" value="OCT_dom"/>
</dbReference>
<feature type="binding site" evidence="9">
    <location>
        <position position="175"/>
    </location>
    <ligand>
        <name>Mg(2+)</name>
        <dbReference type="ChEBI" id="CHEBI:18420"/>
    </ligand>
</feature>
<dbReference type="InterPro" id="IPR006074">
    <property type="entry name" value="GTP1-OBG_CS"/>
</dbReference>
<dbReference type="NCBIfam" id="TIGR03595">
    <property type="entry name" value="Obg_CgtA_exten"/>
    <property type="match status" value="1"/>
</dbReference>
<comment type="subunit">
    <text evidence="9">Monomer.</text>
</comment>
<sequence>MTGDFLDEVSIKVIAGKGGDGIVSFRREKYVPKGGPDGGDGGDGASVIIKSTLTKNTLVDFKHKRKFIAEDGENGKAKKQYGKNGNNLIIEVPVGTIIYDKNSEDMIADLKYPNQIVVVARGGKGGRGNVKFMNSSLQAPRISEKGIKGEEIELKLVLKLIADIGIVGFPNVGKSTLISRISKAKPKIANYHFTTLKPNLGVVKVDIGKSFVVADIPGLIEGAHNGTGLGDRFLRHIERCYAIIHIIDIAKFEGRDPVDDYYKIRNELKKYSETLANKKEIIFGNKCDLIDQETLNKNISEFEKTTGKKIHPISAYTKTNLDKAIGEMWTMIEPQRMEYTRKIEKMLKKNSDRIKLKIDPVRLDNIDYIKFEIIRWSEDVYEITGTGVEKLLSKYDIEQKDARVKILNTLESSGLSKFLAIEGLKEGDTVYVGNFAFEYIP</sequence>
<name>A0AA45C4P2_9BACT</name>
<comment type="caution">
    <text evidence="13">The sequence shown here is derived from an EMBL/GenBank/DDBJ whole genome shotgun (WGS) entry which is preliminary data.</text>
</comment>
<dbReference type="PROSITE" id="PS51883">
    <property type="entry name" value="OBG"/>
    <property type="match status" value="1"/>
</dbReference>
<dbReference type="AlphaFoldDB" id="A0AA45C4P2"/>
<evidence type="ECO:0000256" key="1">
    <source>
        <dbReference type="ARBA" id="ARBA00001946"/>
    </source>
</evidence>
<evidence type="ECO:0000313" key="13">
    <source>
        <dbReference type="EMBL" id="PWJ87001.1"/>
    </source>
</evidence>
<feature type="binding site" evidence="9">
    <location>
        <begin position="193"/>
        <end position="197"/>
    </location>
    <ligand>
        <name>GTP</name>
        <dbReference type="ChEBI" id="CHEBI:37565"/>
    </ligand>
</feature>
<evidence type="ECO:0000256" key="2">
    <source>
        <dbReference type="ARBA" id="ARBA00007699"/>
    </source>
</evidence>
<dbReference type="InterPro" id="IPR014100">
    <property type="entry name" value="GTP-bd_Obg/CgtA"/>
</dbReference>
<dbReference type="PROSITE" id="PS51881">
    <property type="entry name" value="OCT"/>
    <property type="match status" value="1"/>
</dbReference>
<feature type="binding site" evidence="9">
    <location>
        <position position="195"/>
    </location>
    <ligand>
        <name>Mg(2+)</name>
        <dbReference type="ChEBI" id="CHEBI:18420"/>
    </ligand>
</feature>
<evidence type="ECO:0000259" key="11">
    <source>
        <dbReference type="PROSITE" id="PS51881"/>
    </source>
</evidence>
<dbReference type="EMBL" id="QGGI01000027">
    <property type="protein sequence ID" value="PWJ87001.1"/>
    <property type="molecule type" value="Genomic_DNA"/>
</dbReference>
<dbReference type="Gene3D" id="2.70.210.12">
    <property type="entry name" value="GTP1/OBG domain"/>
    <property type="match status" value="1"/>
</dbReference>